<dbReference type="Proteomes" id="UP001596250">
    <property type="component" value="Unassembled WGS sequence"/>
</dbReference>
<gene>
    <name evidence="2" type="ORF">ACFPXP_03615</name>
</gene>
<name>A0ABW1IKK5_9BACL</name>
<keyword evidence="3" id="KW-1185">Reference proteome</keyword>
<keyword evidence="1" id="KW-0812">Transmembrane</keyword>
<sequence>MTMAQDLGESLRNEAAQTGMIYITVNLISIALCWWCLQTFRFDLFVKQPKSGQAKMLQVILAVILGYQLAQFILSYAEWSSSLQFLF</sequence>
<dbReference type="Pfam" id="PF06612">
    <property type="entry name" value="DUF1146"/>
    <property type="match status" value="1"/>
</dbReference>
<feature type="transmembrane region" description="Helical" evidence="1">
    <location>
        <begin position="20"/>
        <end position="37"/>
    </location>
</feature>
<keyword evidence="1" id="KW-1133">Transmembrane helix</keyword>
<dbReference type="InterPro" id="IPR009526">
    <property type="entry name" value="DUF1146"/>
</dbReference>
<organism evidence="2 3">
    <name type="scientific">Marinicrinis lubricantis</name>
    <dbReference type="NCBI Taxonomy" id="2086470"/>
    <lineage>
        <taxon>Bacteria</taxon>
        <taxon>Bacillati</taxon>
        <taxon>Bacillota</taxon>
        <taxon>Bacilli</taxon>
        <taxon>Bacillales</taxon>
        <taxon>Paenibacillaceae</taxon>
    </lineage>
</organism>
<evidence type="ECO:0000313" key="2">
    <source>
        <dbReference type="EMBL" id="MFC5985524.1"/>
    </source>
</evidence>
<protein>
    <submittedName>
        <fullName evidence="2">DUF1146 family protein</fullName>
    </submittedName>
</protein>
<dbReference type="EMBL" id="JBHSQV010000027">
    <property type="protein sequence ID" value="MFC5985524.1"/>
    <property type="molecule type" value="Genomic_DNA"/>
</dbReference>
<dbReference type="NCBIfam" id="TIGR02327">
    <property type="entry name" value="int_mem_ywzB"/>
    <property type="match status" value="1"/>
</dbReference>
<evidence type="ECO:0000256" key="1">
    <source>
        <dbReference type="SAM" id="Phobius"/>
    </source>
</evidence>
<dbReference type="RefSeq" id="WP_379892444.1">
    <property type="nucleotide sequence ID" value="NZ_CBCSCT010000009.1"/>
</dbReference>
<evidence type="ECO:0000313" key="3">
    <source>
        <dbReference type="Proteomes" id="UP001596250"/>
    </source>
</evidence>
<feature type="transmembrane region" description="Helical" evidence="1">
    <location>
        <begin position="57"/>
        <end position="77"/>
    </location>
</feature>
<accession>A0ABW1IKK5</accession>
<reference evidence="3" key="1">
    <citation type="journal article" date="2019" name="Int. J. Syst. Evol. Microbiol.">
        <title>The Global Catalogue of Microorganisms (GCM) 10K type strain sequencing project: providing services to taxonomists for standard genome sequencing and annotation.</title>
        <authorList>
            <consortium name="The Broad Institute Genomics Platform"/>
            <consortium name="The Broad Institute Genome Sequencing Center for Infectious Disease"/>
            <person name="Wu L."/>
            <person name="Ma J."/>
        </authorList>
    </citation>
    <scope>NUCLEOTIDE SEQUENCE [LARGE SCALE GENOMIC DNA]</scope>
    <source>
        <strain evidence="3">CCM 8749</strain>
    </source>
</reference>
<comment type="caution">
    <text evidence="2">The sequence shown here is derived from an EMBL/GenBank/DDBJ whole genome shotgun (WGS) entry which is preliminary data.</text>
</comment>
<proteinExistence type="predicted"/>
<keyword evidence="1" id="KW-0472">Membrane</keyword>